<evidence type="ECO:0000313" key="2">
    <source>
        <dbReference type="Proteomes" id="UP000594028"/>
    </source>
</evidence>
<dbReference type="KEGG" id="vg:65131795"/>
<evidence type="ECO:0000313" key="1">
    <source>
        <dbReference type="EMBL" id="QOR57642.1"/>
    </source>
</evidence>
<dbReference type="Pfam" id="PF23898">
    <property type="entry name" value="Crass_capsid"/>
    <property type="match status" value="1"/>
</dbReference>
<dbReference type="GeneID" id="65131795"/>
<dbReference type="InterPro" id="IPR056401">
    <property type="entry name" value="Crass_capsid"/>
</dbReference>
<reference evidence="1 2" key="1">
    <citation type="submission" date="2020-07" db="EMBL/GenBank/DDBJ databases">
        <title>Taxonomic proposal: Crassvirales, a new order of highly abundant and diverse bacterial viruses.</title>
        <authorList>
            <person name="Shkoporov A.N."/>
            <person name="Stockdale S.R."/>
            <person name="Guerin E."/>
            <person name="Ross R.P."/>
            <person name="Hill C."/>
        </authorList>
    </citation>
    <scope>NUCLEOTIDE SEQUENCE [LARGE SCALE GENOMIC DNA]</scope>
</reference>
<protein>
    <submittedName>
        <fullName evidence="1">Major capsid protein</fullName>
    </submittedName>
</protein>
<dbReference type="RefSeq" id="YP_010113282.1">
    <property type="nucleotide sequence ID" value="NC_055901.1"/>
</dbReference>
<keyword evidence="2" id="KW-1185">Reference proteome</keyword>
<proteinExistence type="predicted"/>
<name>A0A7M1RUY6_9CAUD</name>
<organism evidence="1 2">
    <name type="scientific">uncultured phage cr130_1</name>
    <dbReference type="NCBI Taxonomy" id="2772092"/>
    <lineage>
        <taxon>Viruses</taxon>
        <taxon>Duplodnaviria</taxon>
        <taxon>Heunggongvirae</taxon>
        <taxon>Uroviricota</taxon>
        <taxon>Caudoviricetes</taxon>
        <taxon>Crassvirales</taxon>
        <taxon>Suoliviridae</taxon>
        <taxon>Oafivirinae</taxon>
        <taxon>Chuhaivirus</taxon>
        <taxon>Chuhaivirus simiae</taxon>
    </lineage>
</organism>
<accession>A0A7M1RUY6</accession>
<dbReference type="EMBL" id="MT774408">
    <property type="protein sequence ID" value="QOR57642.1"/>
    <property type="molecule type" value="Genomic_DNA"/>
</dbReference>
<dbReference type="Proteomes" id="UP000594028">
    <property type="component" value="Segment"/>
</dbReference>
<sequence length="503" mass="56580">MNNNLLNNLQLYRGKRFADLVDENMISNALLTNPHQVSGLLSLVFGTKDDGVSTAIDLITGGLGKTMIIDNREYEWSVMIDQDHAVNIVWAKCDGNIITSSTEAPGINRSPIYIALEERWYGPGAILAFDDINFQVRVSGTPYQDGNAWVYECYVADGSDASYIPSMYLLPGRQVDRIGSAYEEYSDEADIMGYQTPFKMRNNLMTLRMSYDITGDAYSTVLAIALTDPETGKKSYLWSDYQYWKALREWKKREEKMLLFAHSNRNSDGTYGLKGTNGRSVAISAGLFEQVSPSNIRYYTTLTCELFEDFLFDLCYNMLGTNERKFMALTGEMGIREFDRILKEKVAGFQMIDTHFVSGSGQDLTLGGQFTTYKMTNGIELTVKRCGLFDNMEMFRKLHPLTGKPLMSYTFLFLDLGQRDGQANIVKVCRKGREFVQWCTAGSVTPQGYSNSINTVRSNSRDGYQVHFLGEEGIMLRNPLSCGILYCDADDAEDSIEGSYVGA</sequence>